<sequence length="121" mass="13774">MDKYAELREAVEAVELVDAHAHNLIHSDGTCFTFQRGLRDIAELYGSEVSLRGIQEYRKCSGLQSISSLCFKAAKIAAILIDDGIEFDKMHEIEWHRSFAPVVGRILRIERLAEKILDEVR</sequence>
<dbReference type="PANTHER" id="PTHR43383">
    <property type="entry name" value="NODULIN 6"/>
    <property type="match status" value="1"/>
</dbReference>
<dbReference type="Proteomes" id="UP000428333">
    <property type="component" value="Linkage Group LG02"/>
</dbReference>
<dbReference type="Gene3D" id="3.20.20.140">
    <property type="entry name" value="Metal-dependent hydrolases"/>
    <property type="match status" value="1"/>
</dbReference>
<dbReference type="PANTHER" id="PTHR43383:SF2">
    <property type="entry name" value="AMIDOHYDROLASE 2 FAMILY PROTEIN"/>
    <property type="match status" value="1"/>
</dbReference>
<comment type="caution">
    <text evidence="1">The sequence shown here is derived from an EMBL/GenBank/DDBJ whole genome shotgun (WGS) entry which is preliminary data.</text>
</comment>
<organism evidence="1 2">
    <name type="scientific">Rhododendron williamsianum</name>
    <dbReference type="NCBI Taxonomy" id="262921"/>
    <lineage>
        <taxon>Eukaryota</taxon>
        <taxon>Viridiplantae</taxon>
        <taxon>Streptophyta</taxon>
        <taxon>Embryophyta</taxon>
        <taxon>Tracheophyta</taxon>
        <taxon>Spermatophyta</taxon>
        <taxon>Magnoliopsida</taxon>
        <taxon>eudicotyledons</taxon>
        <taxon>Gunneridae</taxon>
        <taxon>Pentapetalae</taxon>
        <taxon>asterids</taxon>
        <taxon>Ericales</taxon>
        <taxon>Ericaceae</taxon>
        <taxon>Ericoideae</taxon>
        <taxon>Rhodoreae</taxon>
        <taxon>Rhododendron</taxon>
    </lineage>
</organism>
<feature type="non-terminal residue" evidence="1">
    <location>
        <position position="1"/>
    </location>
</feature>
<evidence type="ECO:0000313" key="1">
    <source>
        <dbReference type="EMBL" id="KAE9465488.1"/>
    </source>
</evidence>
<evidence type="ECO:0000313" key="2">
    <source>
        <dbReference type="Proteomes" id="UP000428333"/>
    </source>
</evidence>
<protein>
    <recommendedName>
        <fullName evidence="3">Amidohydrolase-related domain-containing protein</fullName>
    </recommendedName>
</protein>
<keyword evidence="2" id="KW-1185">Reference proteome</keyword>
<name>A0A6A4MI16_9ERIC</name>
<evidence type="ECO:0008006" key="3">
    <source>
        <dbReference type="Google" id="ProtNLM"/>
    </source>
</evidence>
<reference evidence="1 2" key="1">
    <citation type="journal article" date="2019" name="Genome Biol. Evol.">
        <title>The Rhododendron genome and chromosomal organization provide insight into shared whole-genome duplications across the heath family (Ericaceae).</title>
        <authorList>
            <person name="Soza V.L."/>
            <person name="Lindsley D."/>
            <person name="Waalkes A."/>
            <person name="Ramage E."/>
            <person name="Patwardhan R.P."/>
            <person name="Burton J.N."/>
            <person name="Adey A."/>
            <person name="Kumar A."/>
            <person name="Qiu R."/>
            <person name="Shendure J."/>
            <person name="Hall B."/>
        </authorList>
    </citation>
    <scope>NUCLEOTIDE SEQUENCE [LARGE SCALE GENOMIC DNA]</scope>
    <source>
        <strain evidence="1">RSF 1966-606</strain>
    </source>
</reference>
<dbReference type="OrthoDB" id="77835at2759"/>
<dbReference type="AlphaFoldDB" id="A0A6A4MI16"/>
<proteinExistence type="predicted"/>
<accession>A0A6A4MI16</accession>
<dbReference type="EMBL" id="QEFC01000255">
    <property type="protein sequence ID" value="KAE9465488.1"/>
    <property type="molecule type" value="Genomic_DNA"/>
</dbReference>
<gene>
    <name evidence="1" type="ORF">C3L33_02601</name>
</gene>